<dbReference type="EMBL" id="JEMT01029309">
    <property type="protein sequence ID" value="EXX52364.1"/>
    <property type="molecule type" value="Genomic_DNA"/>
</dbReference>
<gene>
    <name evidence="1" type="ORF">RirG_253680</name>
</gene>
<accession>A0A015JBR9</accession>
<dbReference type="OrthoDB" id="2318184at2759"/>
<keyword evidence="2" id="KW-1185">Reference proteome</keyword>
<protein>
    <recommendedName>
        <fullName evidence="3">F-box domain-containing protein</fullName>
    </recommendedName>
</protein>
<name>A0A015JBR9_RHIIW</name>
<evidence type="ECO:0008006" key="3">
    <source>
        <dbReference type="Google" id="ProtNLM"/>
    </source>
</evidence>
<comment type="caution">
    <text evidence="1">The sequence shown here is derived from an EMBL/GenBank/DDBJ whole genome shotgun (WGS) entry which is preliminary data.</text>
</comment>
<reference evidence="1 2" key="1">
    <citation type="submission" date="2014-02" db="EMBL/GenBank/DDBJ databases">
        <title>Single nucleus genome sequencing reveals high similarity among nuclei of an endomycorrhizal fungus.</title>
        <authorList>
            <person name="Lin K."/>
            <person name="Geurts R."/>
            <person name="Zhang Z."/>
            <person name="Limpens E."/>
            <person name="Saunders D.G."/>
            <person name="Mu D."/>
            <person name="Pang E."/>
            <person name="Cao H."/>
            <person name="Cha H."/>
            <person name="Lin T."/>
            <person name="Zhou Q."/>
            <person name="Shang Y."/>
            <person name="Li Y."/>
            <person name="Ivanov S."/>
            <person name="Sharma T."/>
            <person name="Velzen R.V."/>
            <person name="Ruijter N.D."/>
            <person name="Aanen D.K."/>
            <person name="Win J."/>
            <person name="Kamoun S."/>
            <person name="Bisseling T."/>
            <person name="Huang S."/>
        </authorList>
    </citation>
    <scope>NUCLEOTIDE SEQUENCE [LARGE SCALE GENOMIC DNA]</scope>
    <source>
        <strain evidence="2">DAOM197198w</strain>
    </source>
</reference>
<dbReference type="HOGENOM" id="CLU_082495_0_0_1"/>
<dbReference type="AlphaFoldDB" id="A0A015JBR9"/>
<dbReference type="Proteomes" id="UP000022910">
    <property type="component" value="Unassembled WGS sequence"/>
</dbReference>
<dbReference type="STRING" id="1432141.A0A015JBR9"/>
<proteinExistence type="predicted"/>
<evidence type="ECO:0000313" key="2">
    <source>
        <dbReference type="Proteomes" id="UP000022910"/>
    </source>
</evidence>
<organism evidence="1 2">
    <name type="scientific">Rhizophagus irregularis (strain DAOM 197198w)</name>
    <name type="common">Glomus intraradices</name>
    <dbReference type="NCBI Taxonomy" id="1432141"/>
    <lineage>
        <taxon>Eukaryota</taxon>
        <taxon>Fungi</taxon>
        <taxon>Fungi incertae sedis</taxon>
        <taxon>Mucoromycota</taxon>
        <taxon>Glomeromycotina</taxon>
        <taxon>Glomeromycetes</taxon>
        <taxon>Glomerales</taxon>
        <taxon>Glomeraceae</taxon>
        <taxon>Rhizophagus</taxon>
    </lineage>
</organism>
<evidence type="ECO:0000313" key="1">
    <source>
        <dbReference type="EMBL" id="EXX52364.1"/>
    </source>
</evidence>
<sequence length="322" mass="38180">MKYSQNFKNFVDEIKINIFKYVKQPLNLALTCRNWSVIVKDPYAKTEWLLENYGEENALFHVVRLGITFIDMSICQSLIQRKVITSRYFIQILLKHFRVYNQKLVELRIKHNFNKFGANINYTFQQTINPPWARNLLIFIFTYLLNEGRSPNSKKDLLSNNMESTFNPRISSAFSEMLRNNLKEIEDLLNKLISKSSLLLDSNNSPYAHQQLLFSEKYSFDAIKYFDSLQEESLIKPLTILPLFVNNVGISKVQTPSRNFNQRIRDQLTRRNTNRICKIYRRRRRRPQFNEHEITLNMIVNLSQQTSNDPLVHQFFNGSSFI</sequence>